<evidence type="ECO:0000259" key="5">
    <source>
        <dbReference type="Pfam" id="PF06925"/>
    </source>
</evidence>
<protein>
    <submittedName>
        <fullName evidence="6">1,2-diacylglycerol 3-glucosyltransferase</fullName>
    </submittedName>
</protein>
<dbReference type="InterPro" id="IPR001296">
    <property type="entry name" value="Glyco_trans_1"/>
</dbReference>
<feature type="domain" description="Glycosyl transferase family 1" evidence="4">
    <location>
        <begin position="230"/>
        <end position="318"/>
    </location>
</feature>
<comment type="caution">
    <text evidence="6">The sequence shown here is derived from an EMBL/GenBank/DDBJ whole genome shotgun (WGS) entry which is preliminary data.</text>
</comment>
<evidence type="ECO:0000313" key="7">
    <source>
        <dbReference type="Proteomes" id="UP000234789"/>
    </source>
</evidence>
<dbReference type="Gene3D" id="3.40.50.2000">
    <property type="entry name" value="Glycogen Phosphorylase B"/>
    <property type="match status" value="1"/>
</dbReference>
<reference evidence="6 7" key="1">
    <citation type="submission" date="2017-05" db="EMBL/GenBank/DDBJ databases">
        <title>Functional genome analysis of Paenibacillus pasadenensis strain R16: insights on endophytic life style and antifungal activity.</title>
        <authorList>
            <person name="Passera A."/>
            <person name="Marcolungo L."/>
            <person name="Casati P."/>
            <person name="Brasca M."/>
            <person name="Quaglino F."/>
            <person name="Delledonne M."/>
        </authorList>
    </citation>
    <scope>NUCLEOTIDE SEQUENCE [LARGE SCALE GENOMIC DNA]</scope>
    <source>
        <strain evidence="6 7">R16</strain>
    </source>
</reference>
<keyword evidence="2" id="KW-0328">Glycosyltransferase</keyword>
<evidence type="ECO:0000256" key="2">
    <source>
        <dbReference type="ARBA" id="ARBA00022676"/>
    </source>
</evidence>
<keyword evidence="3 6" id="KW-0808">Transferase</keyword>
<dbReference type="GO" id="GO:0009247">
    <property type="term" value="P:glycolipid biosynthetic process"/>
    <property type="evidence" value="ECO:0007669"/>
    <property type="project" value="InterPro"/>
</dbReference>
<evidence type="ECO:0000256" key="3">
    <source>
        <dbReference type="ARBA" id="ARBA00022679"/>
    </source>
</evidence>
<dbReference type="Pfam" id="PF00534">
    <property type="entry name" value="Glycos_transf_1"/>
    <property type="match status" value="1"/>
</dbReference>
<gene>
    <name evidence="6" type="ORF">B8V81_3233</name>
</gene>
<evidence type="ECO:0000313" key="6">
    <source>
        <dbReference type="EMBL" id="PLT44802.1"/>
    </source>
</evidence>
<dbReference type="Proteomes" id="UP000234789">
    <property type="component" value="Unassembled WGS sequence"/>
</dbReference>
<accession>A0A2N5N3B3</accession>
<dbReference type="PANTHER" id="PTHR43025:SF3">
    <property type="entry name" value="MONOGALACTOSYLDIACYLGLYCEROL SYNTHASE 1, CHLOROPLASTIC"/>
    <property type="match status" value="1"/>
</dbReference>
<dbReference type="InterPro" id="IPR050519">
    <property type="entry name" value="Glycosyltransf_28_UgtP"/>
</dbReference>
<dbReference type="AlphaFoldDB" id="A0A2N5N3B3"/>
<proteinExistence type="inferred from homology"/>
<dbReference type="Pfam" id="PF06925">
    <property type="entry name" value="MGDG_synth"/>
    <property type="match status" value="1"/>
</dbReference>
<comment type="similarity">
    <text evidence="1">Belongs to the glycosyltransferase 28 family.</text>
</comment>
<dbReference type="OrthoDB" id="9815663at2"/>
<dbReference type="GO" id="GO:0016020">
    <property type="term" value="C:membrane"/>
    <property type="evidence" value="ECO:0007669"/>
    <property type="project" value="GOC"/>
</dbReference>
<feature type="domain" description="Diacylglycerol glucosyltransferase N-terminal" evidence="5">
    <location>
        <begin position="17"/>
        <end position="181"/>
    </location>
</feature>
<name>A0A2N5N3B3_9BACL</name>
<dbReference type="PANTHER" id="PTHR43025">
    <property type="entry name" value="MONOGALACTOSYLDIACYLGLYCEROL SYNTHASE"/>
    <property type="match status" value="1"/>
</dbReference>
<keyword evidence="7" id="KW-1185">Reference proteome</keyword>
<dbReference type="SUPFAM" id="SSF53756">
    <property type="entry name" value="UDP-Glycosyltransferase/glycogen phosphorylase"/>
    <property type="match status" value="1"/>
</dbReference>
<dbReference type="InterPro" id="IPR009695">
    <property type="entry name" value="Diacylglyc_glucosyltr_N"/>
</dbReference>
<evidence type="ECO:0000259" key="4">
    <source>
        <dbReference type="Pfam" id="PF00534"/>
    </source>
</evidence>
<organism evidence="6 7">
    <name type="scientific">Paenibacillus pasadenensis</name>
    <dbReference type="NCBI Taxonomy" id="217090"/>
    <lineage>
        <taxon>Bacteria</taxon>
        <taxon>Bacillati</taxon>
        <taxon>Bacillota</taxon>
        <taxon>Bacilli</taxon>
        <taxon>Bacillales</taxon>
        <taxon>Paenibacillaceae</taxon>
        <taxon>Paenibacillus</taxon>
    </lineage>
</organism>
<dbReference type="GO" id="GO:0016758">
    <property type="term" value="F:hexosyltransferase activity"/>
    <property type="evidence" value="ECO:0007669"/>
    <property type="project" value="InterPro"/>
</dbReference>
<dbReference type="EMBL" id="NFEZ01000004">
    <property type="protein sequence ID" value="PLT44802.1"/>
    <property type="molecule type" value="Genomic_DNA"/>
</dbReference>
<sequence>MRKKRVLLLSEGFGSGHTQAAYALAAGLRQLSPDVQTRVLELGKFLNPVLGPLIMSAYRKTVGKQPKLVGMMYRTNYKRSFNRFAQLAIHRIFYTQTEQVIQQLRPEIIVCTHPGPNTAVARLKRLGLDVPLYTLITDYDAHGTWASPEVNHYLVSTPVVKRKLMDRGIPSGRIEVTGIPVHPQFWESQDQVQARSGLGLRNLPTVLVMGGGWGLMEEEDELFTYMTRWREEVQLIFCTGTNEKSRESMLADERFNHPNIQVLGFTREISKLMDASDLLVTKPGGMTCTEGMSKGIPMLFYKPIPGQEEENLDYFVGSGFGEMLQSAATIDRWFQLIQEPYSSGRRRQRLQSKSSQQYDPQECPSAVLRLMR</sequence>
<evidence type="ECO:0000256" key="1">
    <source>
        <dbReference type="ARBA" id="ARBA00006962"/>
    </source>
</evidence>
<dbReference type="RefSeq" id="WP_028600442.1">
    <property type="nucleotide sequence ID" value="NZ_BIMM01000049.1"/>
</dbReference>